<dbReference type="Gene3D" id="1.10.10.10">
    <property type="entry name" value="Winged helix-like DNA-binding domain superfamily/Winged helix DNA-binding domain"/>
    <property type="match status" value="1"/>
</dbReference>
<dbReference type="InterPro" id="IPR027417">
    <property type="entry name" value="P-loop_NTPase"/>
</dbReference>
<proteinExistence type="inferred from homology"/>
<reference evidence="7" key="1">
    <citation type="submission" date="2020-08" db="EMBL/GenBank/DDBJ databases">
        <title>Whole genome shotgun sequence of Polymorphospora rubra NBRC 101157.</title>
        <authorList>
            <person name="Komaki H."/>
            <person name="Tamura T."/>
        </authorList>
    </citation>
    <scope>NUCLEOTIDE SEQUENCE</scope>
    <source>
        <strain evidence="7">NBRC 101157</strain>
    </source>
</reference>
<sequence length="1110" mass="117296">MLRFMVRVGVLGPLRAMVGDTVVDPGGPRQRAVLARLVRAGGHVVSTDRLIDDLWRGEPPPKALAALQVYVSHLRRVLEPDRPPRTPAGVLVSVAPGYALRLEPDDVDAWRFESLLADAGQAWAEHRPDRVEELVDAALGLWTGPAYAEFVGDPWAAGEANRLDELRAGAVELRAQAALDRGRHLQVVPDLDAHVQEHPLREEAVRLLALALYRAGRQGDALAVLRRTRQRLVDELGVDPGPALRALETDVLAQAPHLAGPAPTLPPAEPPARGGVPVGRTAGDLDGRDVEVAALLAAGDQAATGGLRVRWVGGEAGAGKTALVEAVGGRLRDRGWQVAVGRCPEVEGGAPPAWAWSEVVRSLSRSHPIGDGLADRLAPLLGDGAPGGGQFWLARAVGAYLAEIAAKGPLLVLLDDVHRADCETLQVLRMVAAEQTAVPMLVVGTYRPAEFHADLDATLAALAGPRSDVLDLGGLDEASVGRLLRRYVGAAVDPETVRAVTERTGGNPLFVCETARLIVAEGPAAAVQVIPSGIRNVLRRRISRLPASAVTVLRGAAVIGRDVDVDVLLAADAAGEDTVFDGLEAGVLTGLLVEPAPGRVRFTHALIRDALYEDTPRLRRTRMHGRVLSTLERQRPDDLAALAYHALAAGPTAVDRAVGYAAGAARRAAGINAHLEAAELWTGALAALDQVADADPATRVDLLCGLASAQSRCADSRGARTTRQRAVAAARPLADPVATARALVAMDAPVTWTIREARAVDVELVATIERTLAALPARSDVLRSRLLSALVFEIEGDDPDRADQASTEALRLARTVGDLPALCVALNARYFVDLAPRRFHRLPALGAELLEVARAAGLPGYESQAHHILFQVALDNCELAVAGRHVDQAIRSSTLGQLGPTLAVMSLFDALRALVAGEFDEAERGFTETAGRLDRAGVPNALAVGVAARYFTRLAAGRVEQSLPELAPLYAQVPQYTHDLMARALLAAGRPAEARAVWRPDLPVREDYYWLLWTGLRAQVAVAFADRAVADDCYTALLPWAGRLAGLSSGSVTGGPVDHALGELAVLLGRPERAAEHFAAAGALATRLGADHWAAQAAAAAAAIAPVSRR</sequence>
<dbReference type="Gene3D" id="1.25.40.10">
    <property type="entry name" value="Tetratricopeptide repeat domain"/>
    <property type="match status" value="1"/>
</dbReference>
<dbReference type="InterPro" id="IPR016032">
    <property type="entry name" value="Sig_transdc_resp-reg_C-effctor"/>
</dbReference>
<dbReference type="PANTHER" id="PTHR35807">
    <property type="entry name" value="TRANSCRIPTIONAL REGULATOR REDD-RELATED"/>
    <property type="match status" value="1"/>
</dbReference>
<dbReference type="Pfam" id="PF03704">
    <property type="entry name" value="BTAD"/>
    <property type="match status" value="1"/>
</dbReference>
<evidence type="ECO:0000256" key="1">
    <source>
        <dbReference type="ARBA" id="ARBA00005820"/>
    </source>
</evidence>
<dbReference type="GO" id="GO:0003677">
    <property type="term" value="F:DNA binding"/>
    <property type="evidence" value="ECO:0007669"/>
    <property type="project" value="UniProtKB-UniRule"/>
</dbReference>
<dbReference type="SUPFAM" id="SSF48452">
    <property type="entry name" value="TPR-like"/>
    <property type="match status" value="1"/>
</dbReference>
<dbReference type="SUPFAM" id="SSF52540">
    <property type="entry name" value="P-loop containing nucleoside triphosphate hydrolases"/>
    <property type="match status" value="1"/>
</dbReference>
<dbReference type="InterPro" id="IPR041664">
    <property type="entry name" value="AAA_16"/>
</dbReference>
<gene>
    <name evidence="7" type="ORF">Prubr_70690</name>
</gene>
<dbReference type="Proteomes" id="UP000680866">
    <property type="component" value="Chromosome"/>
</dbReference>
<dbReference type="PANTHER" id="PTHR35807:SF1">
    <property type="entry name" value="TRANSCRIPTIONAL REGULATOR REDD"/>
    <property type="match status" value="1"/>
</dbReference>
<dbReference type="CDD" id="cd15831">
    <property type="entry name" value="BTAD"/>
    <property type="match status" value="1"/>
</dbReference>
<dbReference type="InterPro" id="IPR036388">
    <property type="entry name" value="WH-like_DNA-bd_sf"/>
</dbReference>
<dbReference type="EMBL" id="AP023359">
    <property type="protein sequence ID" value="BCJ70048.1"/>
    <property type="molecule type" value="Genomic_DNA"/>
</dbReference>
<keyword evidence="3 5" id="KW-0238">DNA-binding</keyword>
<feature type="DNA-binding region" description="OmpR/PhoB-type" evidence="5">
    <location>
        <begin position="1"/>
        <end position="102"/>
    </location>
</feature>
<evidence type="ECO:0000259" key="6">
    <source>
        <dbReference type="PROSITE" id="PS51755"/>
    </source>
</evidence>
<keyword evidence="4" id="KW-0804">Transcription</keyword>
<dbReference type="InterPro" id="IPR051677">
    <property type="entry name" value="AfsR-DnrI-RedD_regulator"/>
</dbReference>
<keyword evidence="2" id="KW-0805">Transcription regulation</keyword>
<dbReference type="InterPro" id="IPR001867">
    <property type="entry name" value="OmpR/PhoB-type_DNA-bd"/>
</dbReference>
<evidence type="ECO:0000256" key="4">
    <source>
        <dbReference type="ARBA" id="ARBA00023163"/>
    </source>
</evidence>
<protein>
    <submittedName>
        <fullName evidence="7">ATPase AAA</fullName>
    </submittedName>
</protein>
<accession>A0A810NDS9</accession>
<dbReference type="SMART" id="SM00862">
    <property type="entry name" value="Trans_reg_C"/>
    <property type="match status" value="1"/>
</dbReference>
<dbReference type="PROSITE" id="PS51755">
    <property type="entry name" value="OMPR_PHOB"/>
    <property type="match status" value="1"/>
</dbReference>
<dbReference type="InterPro" id="IPR011990">
    <property type="entry name" value="TPR-like_helical_dom_sf"/>
</dbReference>
<dbReference type="Pfam" id="PF00486">
    <property type="entry name" value="Trans_reg_C"/>
    <property type="match status" value="1"/>
</dbReference>
<dbReference type="Pfam" id="PF13191">
    <property type="entry name" value="AAA_16"/>
    <property type="match status" value="1"/>
</dbReference>
<evidence type="ECO:0000313" key="7">
    <source>
        <dbReference type="EMBL" id="BCJ70048.1"/>
    </source>
</evidence>
<evidence type="ECO:0000256" key="3">
    <source>
        <dbReference type="ARBA" id="ARBA00023125"/>
    </source>
</evidence>
<evidence type="ECO:0000256" key="5">
    <source>
        <dbReference type="PROSITE-ProRule" id="PRU01091"/>
    </source>
</evidence>
<keyword evidence="8" id="KW-1185">Reference proteome</keyword>
<dbReference type="KEGG" id="pry:Prubr_70690"/>
<feature type="domain" description="OmpR/PhoB-type" evidence="6">
    <location>
        <begin position="1"/>
        <end position="102"/>
    </location>
</feature>
<dbReference type="GO" id="GO:0006355">
    <property type="term" value="P:regulation of DNA-templated transcription"/>
    <property type="evidence" value="ECO:0007669"/>
    <property type="project" value="InterPro"/>
</dbReference>
<comment type="similarity">
    <text evidence="1">Belongs to the AfsR/DnrI/RedD regulatory family.</text>
</comment>
<dbReference type="SUPFAM" id="SSF46894">
    <property type="entry name" value="C-terminal effector domain of the bipartite response regulators"/>
    <property type="match status" value="1"/>
</dbReference>
<dbReference type="GO" id="GO:0000160">
    <property type="term" value="P:phosphorelay signal transduction system"/>
    <property type="evidence" value="ECO:0007669"/>
    <property type="project" value="InterPro"/>
</dbReference>
<organism evidence="7 8">
    <name type="scientific">Polymorphospora rubra</name>
    <dbReference type="NCBI Taxonomy" id="338584"/>
    <lineage>
        <taxon>Bacteria</taxon>
        <taxon>Bacillati</taxon>
        <taxon>Actinomycetota</taxon>
        <taxon>Actinomycetes</taxon>
        <taxon>Micromonosporales</taxon>
        <taxon>Micromonosporaceae</taxon>
        <taxon>Polymorphospora</taxon>
    </lineage>
</organism>
<dbReference type="SMART" id="SM01043">
    <property type="entry name" value="BTAD"/>
    <property type="match status" value="1"/>
</dbReference>
<evidence type="ECO:0000256" key="2">
    <source>
        <dbReference type="ARBA" id="ARBA00023015"/>
    </source>
</evidence>
<name>A0A810NDS9_9ACTN</name>
<dbReference type="InterPro" id="IPR005158">
    <property type="entry name" value="BTAD"/>
</dbReference>
<dbReference type="AlphaFoldDB" id="A0A810NDS9"/>
<evidence type="ECO:0000313" key="8">
    <source>
        <dbReference type="Proteomes" id="UP000680866"/>
    </source>
</evidence>